<comment type="caution">
    <text evidence="5">The sequence shown here is derived from an EMBL/GenBank/DDBJ whole genome shotgun (WGS) entry which is preliminary data.</text>
</comment>
<dbReference type="GO" id="GO:0003677">
    <property type="term" value="F:DNA binding"/>
    <property type="evidence" value="ECO:0007669"/>
    <property type="project" value="InterPro"/>
</dbReference>
<evidence type="ECO:0000256" key="3">
    <source>
        <dbReference type="ARBA" id="ARBA00022833"/>
    </source>
</evidence>
<dbReference type="AlphaFoldDB" id="A0A0F9NL04"/>
<dbReference type="SUPFAM" id="SSF57783">
    <property type="entry name" value="Zinc beta-ribbon"/>
    <property type="match status" value="1"/>
</dbReference>
<keyword evidence="2" id="KW-0863">Zinc-finger</keyword>
<dbReference type="GO" id="GO:0006269">
    <property type="term" value="P:DNA replication, synthesis of primer"/>
    <property type="evidence" value="ECO:0007669"/>
    <property type="project" value="TreeGrafter"/>
</dbReference>
<keyword evidence="3" id="KW-0862">Zinc</keyword>
<dbReference type="Pfam" id="PF13155">
    <property type="entry name" value="Toprim_2"/>
    <property type="match status" value="1"/>
</dbReference>
<dbReference type="PANTHER" id="PTHR30313:SF2">
    <property type="entry name" value="DNA PRIMASE"/>
    <property type="match status" value="1"/>
</dbReference>
<gene>
    <name evidence="5" type="ORF">LCGC14_1013700</name>
</gene>
<dbReference type="EMBL" id="LAZR01004001">
    <property type="protein sequence ID" value="KKN12712.1"/>
    <property type="molecule type" value="Genomic_DNA"/>
</dbReference>
<proteinExistence type="predicted"/>
<dbReference type="Gene3D" id="3.90.580.10">
    <property type="entry name" value="Zinc finger, CHC2-type domain"/>
    <property type="match status" value="1"/>
</dbReference>
<organism evidence="5">
    <name type="scientific">marine sediment metagenome</name>
    <dbReference type="NCBI Taxonomy" id="412755"/>
    <lineage>
        <taxon>unclassified sequences</taxon>
        <taxon>metagenomes</taxon>
        <taxon>ecological metagenomes</taxon>
    </lineage>
</organism>
<dbReference type="Pfam" id="PF01807">
    <property type="entry name" value="Zn_ribbon_DnaG"/>
    <property type="match status" value="1"/>
</dbReference>
<evidence type="ECO:0000313" key="5">
    <source>
        <dbReference type="EMBL" id="KKN12712.1"/>
    </source>
</evidence>
<dbReference type="CDD" id="cd01029">
    <property type="entry name" value="TOPRIM_primases"/>
    <property type="match status" value="1"/>
</dbReference>
<feature type="domain" description="Zinc finger CHC2-type" evidence="4">
    <location>
        <begin position="27"/>
        <end position="80"/>
    </location>
</feature>
<dbReference type="GO" id="GO:0003899">
    <property type="term" value="F:DNA-directed RNA polymerase activity"/>
    <property type="evidence" value="ECO:0007669"/>
    <property type="project" value="InterPro"/>
</dbReference>
<evidence type="ECO:0000256" key="1">
    <source>
        <dbReference type="ARBA" id="ARBA00022723"/>
    </source>
</evidence>
<dbReference type="GO" id="GO:0008270">
    <property type="term" value="F:zinc ion binding"/>
    <property type="evidence" value="ECO:0007669"/>
    <property type="project" value="UniProtKB-KW"/>
</dbReference>
<reference evidence="5" key="1">
    <citation type="journal article" date="2015" name="Nature">
        <title>Complex archaea that bridge the gap between prokaryotes and eukaryotes.</title>
        <authorList>
            <person name="Spang A."/>
            <person name="Saw J.H."/>
            <person name="Jorgensen S.L."/>
            <person name="Zaremba-Niedzwiedzka K."/>
            <person name="Martijn J."/>
            <person name="Lind A.E."/>
            <person name="van Eijk R."/>
            <person name="Schleper C."/>
            <person name="Guy L."/>
            <person name="Ettema T.J."/>
        </authorList>
    </citation>
    <scope>NUCLEOTIDE SEQUENCE</scope>
</reference>
<dbReference type="InterPro" id="IPR050219">
    <property type="entry name" value="DnaG_primase"/>
</dbReference>
<accession>A0A0F9NL04</accession>
<dbReference type="InterPro" id="IPR034154">
    <property type="entry name" value="TOPRIM_DnaG/twinkle"/>
</dbReference>
<keyword evidence="1" id="KW-0479">Metal-binding</keyword>
<dbReference type="InterPro" id="IPR002694">
    <property type="entry name" value="Znf_CHC2"/>
</dbReference>
<dbReference type="PANTHER" id="PTHR30313">
    <property type="entry name" value="DNA PRIMASE"/>
    <property type="match status" value="1"/>
</dbReference>
<sequence length="306" mass="35662">MVRLVPEDDLRELKECVDLTVVWGDGKIMCPWHEDVNPSLQIYHDHVYCFSCNTTADGITLAQILHEFSFRQAFSWLTKYKGQRKREGHQPLAMPVDIKDTWEWTRKLEKAREWKWLADRGLGEWIIWILHIGWTGRAFSIPHITDDRVWNVKFRVHPDYQMNGENKYYSMKGQPFRSLYPIDYVKSYFQDSLGLFLTEGEFDAMVLLQAGLPALSLPSGATSNILKWRDTLTKYKVVWLCFDQDSAGQKAAVKAIRRAGPKLLPTILINITDPFWPAAWGKDVTDAREQLVPKIKESYDRLIRLQ</sequence>
<protein>
    <recommendedName>
        <fullName evidence="4">Zinc finger CHC2-type domain-containing protein</fullName>
    </recommendedName>
</protein>
<evidence type="ECO:0000256" key="2">
    <source>
        <dbReference type="ARBA" id="ARBA00022771"/>
    </source>
</evidence>
<dbReference type="GO" id="GO:0005737">
    <property type="term" value="C:cytoplasm"/>
    <property type="evidence" value="ECO:0007669"/>
    <property type="project" value="TreeGrafter"/>
</dbReference>
<dbReference type="Gene3D" id="3.40.1360.10">
    <property type="match status" value="1"/>
</dbReference>
<evidence type="ECO:0000259" key="4">
    <source>
        <dbReference type="Pfam" id="PF01807"/>
    </source>
</evidence>
<name>A0A0F9NL04_9ZZZZ</name>
<dbReference type="InterPro" id="IPR036977">
    <property type="entry name" value="DNA_primase_Znf_CHC2"/>
</dbReference>
<dbReference type="SUPFAM" id="SSF56731">
    <property type="entry name" value="DNA primase core"/>
    <property type="match status" value="1"/>
</dbReference>